<feature type="compositionally biased region" description="Low complexity" evidence="1">
    <location>
        <begin position="10"/>
        <end position="20"/>
    </location>
</feature>
<dbReference type="OrthoDB" id="2367685at2759"/>
<feature type="compositionally biased region" description="Low complexity" evidence="1">
    <location>
        <begin position="124"/>
        <end position="138"/>
    </location>
</feature>
<comment type="caution">
    <text evidence="2">The sequence shown here is derived from an EMBL/GenBank/DDBJ whole genome shotgun (WGS) entry which is preliminary data.</text>
</comment>
<name>A0A1J9QQW2_9PEZI</name>
<evidence type="ECO:0000256" key="1">
    <source>
        <dbReference type="SAM" id="MobiDB-lite"/>
    </source>
</evidence>
<dbReference type="GeneID" id="31017597"/>
<protein>
    <submittedName>
        <fullName evidence="2">Ww rsp5 wwp protein</fullName>
    </submittedName>
</protein>
<dbReference type="Proteomes" id="UP000183809">
    <property type="component" value="Unassembled WGS sequence"/>
</dbReference>
<dbReference type="STRING" id="236234.A0A1J9QQW2"/>
<evidence type="ECO:0000313" key="2">
    <source>
        <dbReference type="EMBL" id="OJD30817.1"/>
    </source>
</evidence>
<evidence type="ECO:0000313" key="3">
    <source>
        <dbReference type="Proteomes" id="UP000183809"/>
    </source>
</evidence>
<proteinExistence type="predicted"/>
<gene>
    <name evidence="2" type="ORF">BKCO1_5500044</name>
</gene>
<keyword evidence="3" id="KW-1185">Reference proteome</keyword>
<reference evidence="2 3" key="1">
    <citation type="submission" date="2016-10" db="EMBL/GenBank/DDBJ databases">
        <title>Proteomics and genomics reveal pathogen-plant mechanisms compatible with a hemibiotrophic lifestyle of Diplodia corticola.</title>
        <authorList>
            <person name="Fernandes I."/>
            <person name="De Jonge R."/>
            <person name="Van De Peer Y."/>
            <person name="Devreese B."/>
            <person name="Alves A."/>
            <person name="Esteves A.C."/>
        </authorList>
    </citation>
    <scope>NUCLEOTIDE SEQUENCE [LARGE SCALE GENOMIC DNA]</scope>
    <source>
        <strain evidence="2 3">CBS 112549</strain>
    </source>
</reference>
<feature type="region of interest" description="Disordered" evidence="1">
    <location>
        <begin position="107"/>
        <end position="170"/>
    </location>
</feature>
<feature type="compositionally biased region" description="Basic and acidic residues" evidence="1">
    <location>
        <begin position="153"/>
        <end position="170"/>
    </location>
</feature>
<accession>A0A1J9QQW2</accession>
<dbReference type="RefSeq" id="XP_020127077.1">
    <property type="nucleotide sequence ID" value="XM_020277336.1"/>
</dbReference>
<dbReference type="EMBL" id="MNUE01000055">
    <property type="protein sequence ID" value="OJD30817.1"/>
    <property type="molecule type" value="Genomic_DNA"/>
</dbReference>
<sequence>MSDAPPSYEAATSSTGASAAQHRARNGIPAERRRSMEDEARPLPAGWVRQYDSQNEHQFFVDTHADPPRSIWHHPFDDEQYLSTLAPDERENVTRLHHSISLQDIAAESSGSDDDNDHNKQNKKAAAAAGKSSGSNDAGEVHGLHKLGRRIKDRVTHTDHQQRVAEREKRAERERQAYAAHLAARRALSRAIETGEPQFLCKDRDGKDVYIVPPPGISQLRQPFPSGAYGYNPYNNGPFANPGARYLRPQTPYSRPYGYGYGGGYGFPLMGGFLGGAMLGSLMF</sequence>
<feature type="compositionally biased region" description="Basic and acidic residues" evidence="1">
    <location>
        <begin position="30"/>
        <end position="41"/>
    </location>
</feature>
<dbReference type="AlphaFoldDB" id="A0A1J9QQW2"/>
<feature type="region of interest" description="Disordered" evidence="1">
    <location>
        <begin position="1"/>
        <end position="49"/>
    </location>
</feature>
<organism evidence="2 3">
    <name type="scientific">Diplodia corticola</name>
    <dbReference type="NCBI Taxonomy" id="236234"/>
    <lineage>
        <taxon>Eukaryota</taxon>
        <taxon>Fungi</taxon>
        <taxon>Dikarya</taxon>
        <taxon>Ascomycota</taxon>
        <taxon>Pezizomycotina</taxon>
        <taxon>Dothideomycetes</taxon>
        <taxon>Dothideomycetes incertae sedis</taxon>
        <taxon>Botryosphaeriales</taxon>
        <taxon>Botryosphaeriaceae</taxon>
        <taxon>Diplodia</taxon>
    </lineage>
</organism>